<dbReference type="AlphaFoldDB" id="A0A1I4M335"/>
<keyword evidence="3" id="KW-1185">Reference proteome</keyword>
<evidence type="ECO:0000313" key="1">
    <source>
        <dbReference type="EMBL" id="CAE6484300.1"/>
    </source>
</evidence>
<dbReference type="RefSeq" id="WP_204799176.1">
    <property type="nucleotide sequence ID" value="NZ_CAJNAP010000001.1"/>
</dbReference>
<evidence type="ECO:0000313" key="2">
    <source>
        <dbReference type="EMBL" id="SFL97377.1"/>
    </source>
</evidence>
<evidence type="ECO:0000313" key="3">
    <source>
        <dbReference type="Proteomes" id="UP000199561"/>
    </source>
</evidence>
<dbReference type="EMBL" id="FOUF01000003">
    <property type="protein sequence ID" value="SFL97377.1"/>
    <property type="molecule type" value="Genomic_DNA"/>
</dbReference>
<accession>A0A1I4M335</accession>
<reference evidence="2 3" key="1">
    <citation type="submission" date="2016-10" db="EMBL/GenBank/DDBJ databases">
        <authorList>
            <person name="de Groot N.N."/>
        </authorList>
    </citation>
    <scope>NUCLEOTIDE SEQUENCE [LARGE SCALE GENOMIC DNA]</scope>
    <source>
        <strain evidence="2 3">Nm146</strain>
    </source>
</reference>
<dbReference type="Proteomes" id="UP000601736">
    <property type="component" value="Unassembled WGS sequence"/>
</dbReference>
<organism evidence="2 3">
    <name type="scientific">Nitrosomonas nitrosa</name>
    <dbReference type="NCBI Taxonomy" id="52442"/>
    <lineage>
        <taxon>Bacteria</taxon>
        <taxon>Pseudomonadati</taxon>
        <taxon>Pseudomonadota</taxon>
        <taxon>Betaproteobacteria</taxon>
        <taxon>Nitrosomonadales</taxon>
        <taxon>Nitrosomonadaceae</taxon>
        <taxon>Nitrosomonas</taxon>
    </lineage>
</organism>
<sequence length="105" mass="11565">MSTSVLFCTLPLHTNYQMMDILSFHISDASASSDSLEANQLRKGIVWHSSTADLTPRFLLLFTEIVLSIGHTLASLAADESSTFVRMLGINQPIDIFEKSVGQHP</sequence>
<dbReference type="EMBL" id="CAJNAP010000001">
    <property type="protein sequence ID" value="CAE6484300.1"/>
    <property type="molecule type" value="Genomic_DNA"/>
</dbReference>
<name>A0A1I4M335_9PROT</name>
<dbReference type="Proteomes" id="UP000199561">
    <property type="component" value="Unassembled WGS sequence"/>
</dbReference>
<proteinExistence type="predicted"/>
<protein>
    <submittedName>
        <fullName evidence="2">Uncharacterized protein</fullName>
    </submittedName>
</protein>
<gene>
    <name evidence="1" type="ORF">NMYAN_10159</name>
    <name evidence="2" type="ORF">SAMN05421880_10382</name>
</gene>
<dbReference type="STRING" id="52442.SAMN05421880_10382"/>
<reference evidence="1" key="2">
    <citation type="submission" date="2021-02" db="EMBL/GenBank/DDBJ databases">
        <authorList>
            <person name="Han P."/>
        </authorList>
    </citation>
    <scope>NUCLEOTIDE SEQUENCE</scope>
    <source>
        <strain evidence="1">Nitrosomonas nitrosa 18-3D</strain>
    </source>
</reference>